<keyword evidence="1" id="KW-1133">Transmembrane helix</keyword>
<comment type="caution">
    <text evidence="3">The sequence shown here is derived from an EMBL/GenBank/DDBJ whole genome shotgun (WGS) entry which is preliminary data.</text>
</comment>
<dbReference type="InterPro" id="IPR042185">
    <property type="entry name" value="Serpin_sf_2"/>
</dbReference>
<dbReference type="AlphaFoldDB" id="A0A212CRY6"/>
<dbReference type="PANTHER" id="PTHR11461">
    <property type="entry name" value="SERINE PROTEASE INHIBITOR, SERPIN"/>
    <property type="match status" value="1"/>
</dbReference>
<gene>
    <name evidence="3" type="ORF">Celaphus_00015508</name>
</gene>
<evidence type="ECO:0000259" key="2">
    <source>
        <dbReference type="Pfam" id="PF00079"/>
    </source>
</evidence>
<keyword evidence="1" id="KW-0472">Membrane</keyword>
<sequence>MRTPPSRIPSSTGIFTTGNLLCLVLWTDYQGNITTLFILPDPGKMEQVAEVLTPKILTRWNNLPWKRKLKLYLPKFSISGSCNLDQILPKLGITDLFFQQADLIAKPEGVQVVTSSSVTFWSRDNRQALWLNWLFLVVIFSANAQSILFLGKVVNPTKP</sequence>
<dbReference type="GO" id="GO:0004867">
    <property type="term" value="F:serine-type endopeptidase inhibitor activity"/>
    <property type="evidence" value="ECO:0007669"/>
    <property type="project" value="InterPro"/>
</dbReference>
<dbReference type="EMBL" id="MKHE01000013">
    <property type="protein sequence ID" value="OWK08733.1"/>
    <property type="molecule type" value="Genomic_DNA"/>
</dbReference>
<accession>A0A212CRY6</accession>
<dbReference type="InterPro" id="IPR000215">
    <property type="entry name" value="Serpin_fam"/>
</dbReference>
<dbReference type="InterPro" id="IPR042178">
    <property type="entry name" value="Serpin_sf_1"/>
</dbReference>
<dbReference type="InterPro" id="IPR023796">
    <property type="entry name" value="Serpin_dom"/>
</dbReference>
<feature type="transmembrane region" description="Helical" evidence="1">
    <location>
        <begin position="129"/>
        <end position="150"/>
    </location>
</feature>
<reference evidence="3 4" key="1">
    <citation type="journal article" date="2018" name="Mol. Genet. Genomics">
        <title>The red deer Cervus elaphus genome CerEla1.0: sequencing, annotating, genes, and chromosomes.</title>
        <authorList>
            <person name="Bana N.A."/>
            <person name="Nyiri A."/>
            <person name="Nagy J."/>
            <person name="Frank K."/>
            <person name="Nagy T."/>
            <person name="Steger V."/>
            <person name="Schiller M."/>
            <person name="Lakatos P."/>
            <person name="Sugar L."/>
            <person name="Horn P."/>
            <person name="Barta E."/>
            <person name="Orosz L."/>
        </authorList>
    </citation>
    <scope>NUCLEOTIDE SEQUENCE [LARGE SCALE GENOMIC DNA]</scope>
    <source>
        <strain evidence="3">Hungarian</strain>
    </source>
</reference>
<dbReference type="InterPro" id="IPR036186">
    <property type="entry name" value="Serpin_sf"/>
</dbReference>
<dbReference type="PANTHER" id="PTHR11461:SF194">
    <property type="entry name" value="KALLISTATIN"/>
    <property type="match status" value="1"/>
</dbReference>
<name>A0A212CRY6_CEREH</name>
<evidence type="ECO:0000313" key="3">
    <source>
        <dbReference type="EMBL" id="OWK08733.1"/>
    </source>
</evidence>
<dbReference type="OrthoDB" id="671595at2759"/>
<evidence type="ECO:0000256" key="1">
    <source>
        <dbReference type="SAM" id="Phobius"/>
    </source>
</evidence>
<feature type="domain" description="Serpin" evidence="2">
    <location>
        <begin position="21"/>
        <end position="103"/>
    </location>
</feature>
<protein>
    <recommendedName>
        <fullName evidence="2">Serpin domain-containing protein</fullName>
    </recommendedName>
</protein>
<dbReference type="Gene3D" id="2.10.310.10">
    <property type="entry name" value="Serpins superfamily"/>
    <property type="match status" value="1"/>
</dbReference>
<organism evidence="3 4">
    <name type="scientific">Cervus elaphus hippelaphus</name>
    <name type="common">European red deer</name>
    <dbReference type="NCBI Taxonomy" id="46360"/>
    <lineage>
        <taxon>Eukaryota</taxon>
        <taxon>Metazoa</taxon>
        <taxon>Chordata</taxon>
        <taxon>Craniata</taxon>
        <taxon>Vertebrata</taxon>
        <taxon>Euteleostomi</taxon>
        <taxon>Mammalia</taxon>
        <taxon>Eutheria</taxon>
        <taxon>Laurasiatheria</taxon>
        <taxon>Artiodactyla</taxon>
        <taxon>Ruminantia</taxon>
        <taxon>Pecora</taxon>
        <taxon>Cervidae</taxon>
        <taxon>Cervinae</taxon>
        <taxon>Cervus</taxon>
    </lineage>
</organism>
<dbReference type="GO" id="GO:0005615">
    <property type="term" value="C:extracellular space"/>
    <property type="evidence" value="ECO:0007669"/>
    <property type="project" value="InterPro"/>
</dbReference>
<dbReference type="Gene3D" id="2.30.39.10">
    <property type="entry name" value="Alpha-1-antitrypsin, domain 1"/>
    <property type="match status" value="1"/>
</dbReference>
<dbReference type="Gene3D" id="3.30.497.10">
    <property type="entry name" value="Antithrombin, subunit I, domain 2"/>
    <property type="match status" value="1"/>
</dbReference>
<dbReference type="Pfam" id="PF00079">
    <property type="entry name" value="Serpin"/>
    <property type="match status" value="1"/>
</dbReference>
<evidence type="ECO:0000313" key="4">
    <source>
        <dbReference type="Proteomes" id="UP000242450"/>
    </source>
</evidence>
<dbReference type="Proteomes" id="UP000242450">
    <property type="component" value="Chromosome 13"/>
</dbReference>
<feature type="non-terminal residue" evidence="3">
    <location>
        <position position="159"/>
    </location>
</feature>
<keyword evidence="4" id="KW-1185">Reference proteome</keyword>
<dbReference type="SUPFAM" id="SSF56574">
    <property type="entry name" value="Serpins"/>
    <property type="match status" value="1"/>
</dbReference>
<proteinExistence type="predicted"/>
<keyword evidence="1" id="KW-0812">Transmembrane</keyword>